<keyword evidence="2" id="KW-1185">Reference proteome</keyword>
<protein>
    <submittedName>
        <fullName evidence="1">Uncharacterized protein</fullName>
    </submittedName>
</protein>
<proteinExistence type="predicted"/>
<organism evidence="1 2">
    <name type="scientific">Diploptera punctata</name>
    <name type="common">Pacific beetle cockroach</name>
    <dbReference type="NCBI Taxonomy" id="6984"/>
    <lineage>
        <taxon>Eukaryota</taxon>
        <taxon>Metazoa</taxon>
        <taxon>Ecdysozoa</taxon>
        <taxon>Arthropoda</taxon>
        <taxon>Hexapoda</taxon>
        <taxon>Insecta</taxon>
        <taxon>Pterygota</taxon>
        <taxon>Neoptera</taxon>
        <taxon>Polyneoptera</taxon>
        <taxon>Dictyoptera</taxon>
        <taxon>Blattodea</taxon>
        <taxon>Blaberoidea</taxon>
        <taxon>Blaberidae</taxon>
        <taxon>Diplopterinae</taxon>
        <taxon>Diploptera</taxon>
    </lineage>
</organism>
<sequence length="223" mass="25723">CTNLFLLCSDKRVAILLFVVSKDPRPPLSTCGVYRLPCSCEHKRNCRQGEMDKSAVAEHAIMNGHQILFDDTQVIFVKRNFDFALKDLHFDPAFPRALVPVIAVVFLGVEGGRGWSALKSHLYNDTLMFVVGWLMLLLSLLDLNAIPRNYIVRLHTLLVIFKSEFRNFYHIFNKFNSISLSWYFDLEGVTFLSETSTPLLLWHPKHAFVHEDKNVPRCFLHNL</sequence>
<name>A0AAD8ESN6_DIPPU</name>
<evidence type="ECO:0000313" key="2">
    <source>
        <dbReference type="Proteomes" id="UP001233999"/>
    </source>
</evidence>
<gene>
    <name evidence="1" type="ORF">L9F63_000126</name>
</gene>
<dbReference type="Proteomes" id="UP001233999">
    <property type="component" value="Unassembled WGS sequence"/>
</dbReference>
<dbReference type="AlphaFoldDB" id="A0AAD8ESN6"/>
<evidence type="ECO:0000313" key="1">
    <source>
        <dbReference type="EMBL" id="KAJ9601735.1"/>
    </source>
</evidence>
<comment type="caution">
    <text evidence="1">The sequence shown here is derived from an EMBL/GenBank/DDBJ whole genome shotgun (WGS) entry which is preliminary data.</text>
</comment>
<dbReference type="EMBL" id="JASPKZ010000004">
    <property type="protein sequence ID" value="KAJ9601735.1"/>
    <property type="molecule type" value="Genomic_DNA"/>
</dbReference>
<reference evidence="1" key="1">
    <citation type="journal article" date="2023" name="IScience">
        <title>Live-bearing cockroach genome reveals convergent evolutionary mechanisms linked to viviparity in insects and beyond.</title>
        <authorList>
            <person name="Fouks B."/>
            <person name="Harrison M.C."/>
            <person name="Mikhailova A.A."/>
            <person name="Marchal E."/>
            <person name="English S."/>
            <person name="Carruthers M."/>
            <person name="Jennings E.C."/>
            <person name="Chiamaka E.L."/>
            <person name="Frigard R.A."/>
            <person name="Pippel M."/>
            <person name="Attardo G.M."/>
            <person name="Benoit J.B."/>
            <person name="Bornberg-Bauer E."/>
            <person name="Tobe S.S."/>
        </authorList>
    </citation>
    <scope>NUCLEOTIDE SEQUENCE</scope>
    <source>
        <strain evidence="1">Stay&amp;Tobe</strain>
    </source>
</reference>
<feature type="non-terminal residue" evidence="1">
    <location>
        <position position="223"/>
    </location>
</feature>
<accession>A0AAD8ESN6</accession>
<feature type="non-terminal residue" evidence="1">
    <location>
        <position position="1"/>
    </location>
</feature>
<reference evidence="1" key="2">
    <citation type="submission" date="2023-05" db="EMBL/GenBank/DDBJ databases">
        <authorList>
            <person name="Fouks B."/>
        </authorList>
    </citation>
    <scope>NUCLEOTIDE SEQUENCE</scope>
    <source>
        <strain evidence="1">Stay&amp;Tobe</strain>
        <tissue evidence="1">Testes</tissue>
    </source>
</reference>